<dbReference type="EMBL" id="WOWK01000187">
    <property type="protein sequence ID" value="KAF0315762.1"/>
    <property type="molecule type" value="Genomic_DNA"/>
</dbReference>
<dbReference type="GO" id="GO:0006629">
    <property type="term" value="P:lipid metabolic process"/>
    <property type="evidence" value="ECO:0007669"/>
    <property type="project" value="InterPro"/>
</dbReference>
<proteinExistence type="predicted"/>
<dbReference type="CDD" id="cd11577">
    <property type="entry name" value="GH71"/>
    <property type="match status" value="1"/>
</dbReference>
<comment type="caution">
    <text evidence="2">The sequence shown here is derived from an EMBL/GenBank/DDBJ whole genome shotgun (WGS) entry which is preliminary data.</text>
</comment>
<gene>
    <name evidence="2" type="ORF">GQ607_016989</name>
</gene>
<feature type="chain" id="PRO_5034961944" description="Mutanase" evidence="1">
    <location>
        <begin position="18"/>
        <end position="1475"/>
    </location>
</feature>
<dbReference type="InterPro" id="IPR051057">
    <property type="entry name" value="PI-PLC_domain"/>
</dbReference>
<dbReference type="Proteomes" id="UP000434172">
    <property type="component" value="Unassembled WGS sequence"/>
</dbReference>
<dbReference type="Gene3D" id="3.20.20.190">
    <property type="entry name" value="Phosphatidylinositol (PI) phosphodiesterase"/>
    <property type="match status" value="1"/>
</dbReference>
<feature type="signal peptide" evidence="1">
    <location>
        <begin position="1"/>
        <end position="17"/>
    </location>
</feature>
<evidence type="ECO:0000313" key="2">
    <source>
        <dbReference type="EMBL" id="KAF0315762.1"/>
    </source>
</evidence>
<dbReference type="Gene3D" id="3.20.20.80">
    <property type="entry name" value="Glycosidases"/>
    <property type="match status" value="1"/>
</dbReference>
<dbReference type="SUPFAM" id="SSF51695">
    <property type="entry name" value="PLC-like phosphodiesterases"/>
    <property type="match status" value="1"/>
</dbReference>
<dbReference type="PANTHER" id="PTHR13593:SF143">
    <property type="entry name" value="PHOSPHATIDYLINOSITOL-SPECIFIC PHOSPHOLIPASE C X DOMAIN-CONTAINING PROTEIN"/>
    <property type="match status" value="1"/>
</dbReference>
<reference evidence="2 3" key="1">
    <citation type="submission" date="2019-12" db="EMBL/GenBank/DDBJ databases">
        <title>A genome sequence resource for the geographically widespread anthracnose pathogen Colletotrichum asianum.</title>
        <authorList>
            <person name="Meng Y."/>
        </authorList>
    </citation>
    <scope>NUCLEOTIDE SEQUENCE [LARGE SCALE GENOMIC DNA]</scope>
    <source>
        <strain evidence="2 3">ICMP 18580</strain>
    </source>
</reference>
<organism evidence="2 3">
    <name type="scientific">Colletotrichum asianum</name>
    <dbReference type="NCBI Taxonomy" id="702518"/>
    <lineage>
        <taxon>Eukaryota</taxon>
        <taxon>Fungi</taxon>
        <taxon>Dikarya</taxon>
        <taxon>Ascomycota</taxon>
        <taxon>Pezizomycotina</taxon>
        <taxon>Sordariomycetes</taxon>
        <taxon>Hypocreomycetidae</taxon>
        <taxon>Glomerellales</taxon>
        <taxon>Glomerellaceae</taxon>
        <taxon>Colletotrichum</taxon>
        <taxon>Colletotrichum gloeosporioides species complex</taxon>
    </lineage>
</organism>
<dbReference type="PROSITE" id="PS50007">
    <property type="entry name" value="PIPLC_X_DOMAIN"/>
    <property type="match status" value="1"/>
</dbReference>
<sequence length="1475" mass="162686">MTYYSLLALLAATLVAADDFMPYVYFENQEFLANGSNLARMSWSEIDAAFQHPAHADVATFSGLDWTKPYPGSSVDGFEAHLRIANDVPWPDSFAKNQSTEVTALTFGLPSALMDAGKGLPLPMDSSWFICRHYFVSARPDPTEQIDHGCGFLSEECRADMETSLTGNWFQEDPDVPCSALILDPVPVSCQDTLGLVRGDVIALNSESLQDAPTATAYVTDQITDWSWMIGTGAVDEGNTTAYYDASNRTFIIGTVFGYSSSVDEAKRQTPRLSLACLPIMRFPILTSLAVLASACHVQAKAVFAHFMVGNTGRYSTATWRDDIRLAQEAHIDGFALNIAYGERMNAASLENVFEVASDMGFKLIFSFDYAGGGPWPKDDVLNLLKKYATRPEYFKHSDGTPLVSTFEGPEQASDWVEIKRSFPCFFMPDWSSKGAKRAAELAGGVADGLFNWAAWPWGNTNMDTYVDASYYQYLRVDEDTSKPYMMPASPWFYTNLPGYNKNWLWRGDDLWHDRWIQIVYNQPDYVEIISWNDYGESHHIGPLRPNAMEAFVTGRAPFNFARDMPHDGWRMTLPFWIDYYKNGKATVTQEGIMGWFRTTPAATCSDGETSGNTASQLQLEFSPAEVMQDRIFFSAVLGSHADVTVNVGGTSQAGTWTSVPDGGIGVYHGSVPFQGRGSVTISLQRGGANIATIDGGSITDNCAERGLTNWNAWVGSAMAAGSISATPALSRSEQTCIKGTGATGFTKLCEFTCKYGYCPVSACQCLAIGAPIPEPPTTGPSGFPAAGNSESYTGLCGWSCPRGFCPTESCSTSKQPIKNPTVSEFLPPACTGGSSDNGLSGLCQFACNFGFCPRGVCTCSDKGGLNEPPPIKDTTGDPVNDIKDFGLCQFACSRGYCPSDACRLDYPIDEGDRCDVRDNTWLERTMPDVQHAMYPMPNSNVHYITIVNLTPYTFRYLKDRSNYYQVAADFDDIPPGQSRQNKARWATSGTSRADDNGEAYFEVKGTNHEFRIRCTTHYPSDRPIRFVVDLDGWGLGVKEYEVPETEVSMTFVITGSENYGYHHSLTLDSSPVAWMDSIKEHIKGRLVKHVIMPGAHDAGMSVIGKYQWGGTSMDTQTQAYGIAGQLALGARYFDLRPAIADGEFHIFHVTDPRATVILGASGVTLQNVIDDINDFYLSHPGEVVFLWMRDMVSFRGGLFGGGHPFDRDEMAHFFDKLRGIQNRCRGLTEATRLQERVMGELMEQNGGTGCVAIILDQFGVDSRIPQDDPASGIFLAGKHMDRTDRWEENVGITPAQLLHYQVAGFYDPVRRRLEPSKGGDFFVSQWVLNARHEDAVFWGLENLANYLTTPMLYYGGVAEMTPEMFPTVMLMDYIGVRVSGDTTANNRAAELRTLALGLNLYMVSENCYVSKRRNPLVKESGKRLAAPWNGIIFANGTRIDNPPPNFDPWRVDVLRSGTVFGNGTVLTRNITNPF</sequence>
<dbReference type="InterPro" id="IPR005197">
    <property type="entry name" value="Glyco_hydro_71"/>
</dbReference>
<dbReference type="InterPro" id="IPR017946">
    <property type="entry name" value="PLC-like_Pdiesterase_TIM-brl"/>
</dbReference>
<dbReference type="PANTHER" id="PTHR13593">
    <property type="match status" value="1"/>
</dbReference>
<protein>
    <recommendedName>
        <fullName evidence="4">Mutanase</fullName>
    </recommendedName>
</protein>
<evidence type="ECO:0000313" key="3">
    <source>
        <dbReference type="Proteomes" id="UP000434172"/>
    </source>
</evidence>
<dbReference type="OrthoDB" id="1046782at2759"/>
<evidence type="ECO:0008006" key="4">
    <source>
        <dbReference type="Google" id="ProtNLM"/>
    </source>
</evidence>
<dbReference type="Pfam" id="PF03659">
    <property type="entry name" value="Glyco_hydro_71"/>
    <property type="match status" value="1"/>
</dbReference>
<dbReference type="GO" id="GO:0008081">
    <property type="term" value="F:phosphoric diester hydrolase activity"/>
    <property type="evidence" value="ECO:0007669"/>
    <property type="project" value="InterPro"/>
</dbReference>
<keyword evidence="1" id="KW-0732">Signal</keyword>
<keyword evidence="3" id="KW-1185">Reference proteome</keyword>
<dbReference type="GO" id="GO:0051118">
    <property type="term" value="F:glucan endo-1,3-alpha-glucosidase activity"/>
    <property type="evidence" value="ECO:0007669"/>
    <property type="project" value="InterPro"/>
</dbReference>
<accession>A0A8H3VXX7</accession>
<evidence type="ECO:0000256" key="1">
    <source>
        <dbReference type="SAM" id="SignalP"/>
    </source>
</evidence>
<name>A0A8H3VXX7_9PEZI</name>